<name>A0A6I4TX64_9SPHN</name>
<keyword evidence="2" id="KW-1185">Reference proteome</keyword>
<dbReference type="Proteomes" id="UP000469430">
    <property type="component" value="Unassembled WGS sequence"/>
</dbReference>
<evidence type="ECO:0008006" key="3">
    <source>
        <dbReference type="Google" id="ProtNLM"/>
    </source>
</evidence>
<proteinExistence type="predicted"/>
<evidence type="ECO:0000313" key="1">
    <source>
        <dbReference type="EMBL" id="MXO99769.1"/>
    </source>
</evidence>
<accession>A0A6I4TX64</accession>
<protein>
    <recommendedName>
        <fullName evidence="3">Glutaconyl-CoA decarboxylase subunit gamma</fullName>
    </recommendedName>
</protein>
<organism evidence="1 2">
    <name type="scientific">Croceibacterium xixiisoli</name>
    <dbReference type="NCBI Taxonomy" id="1476466"/>
    <lineage>
        <taxon>Bacteria</taxon>
        <taxon>Pseudomonadati</taxon>
        <taxon>Pseudomonadota</taxon>
        <taxon>Alphaproteobacteria</taxon>
        <taxon>Sphingomonadales</taxon>
        <taxon>Erythrobacteraceae</taxon>
        <taxon>Croceibacterium</taxon>
    </lineage>
</organism>
<evidence type="ECO:0000313" key="2">
    <source>
        <dbReference type="Proteomes" id="UP000469430"/>
    </source>
</evidence>
<comment type="caution">
    <text evidence="1">The sequence shown here is derived from an EMBL/GenBank/DDBJ whole genome shotgun (WGS) entry which is preliminary data.</text>
</comment>
<dbReference type="EMBL" id="WTYJ01000002">
    <property type="protein sequence ID" value="MXO99769.1"/>
    <property type="molecule type" value="Genomic_DNA"/>
</dbReference>
<sequence>MKKHITLALAGMLVLAGCSEKSEETTATDTTAAAPAADAAADAPAAALAGTTGVAECDDYLAKVKACISDKVPEAQRAQFEQAMEQSTSAWASVPDKAQLAQMCKQATEQAKTAYGAMGCDI</sequence>
<dbReference type="PROSITE" id="PS51257">
    <property type="entry name" value="PROKAR_LIPOPROTEIN"/>
    <property type="match status" value="1"/>
</dbReference>
<gene>
    <name evidence="1" type="ORF">GRI97_12295</name>
</gene>
<reference evidence="1 2" key="1">
    <citation type="submission" date="2019-12" db="EMBL/GenBank/DDBJ databases">
        <title>Genomic-based taxomic classification of the family Erythrobacteraceae.</title>
        <authorList>
            <person name="Xu L."/>
        </authorList>
    </citation>
    <scope>NUCLEOTIDE SEQUENCE [LARGE SCALE GENOMIC DNA]</scope>
    <source>
        <strain evidence="1 2">S36</strain>
    </source>
</reference>
<dbReference type="AlphaFoldDB" id="A0A6I4TX64"/>